<evidence type="ECO:0000256" key="1">
    <source>
        <dbReference type="SAM" id="MobiDB-lite"/>
    </source>
</evidence>
<dbReference type="GO" id="GO:0016989">
    <property type="term" value="F:sigma factor antagonist activity"/>
    <property type="evidence" value="ECO:0007669"/>
    <property type="project" value="TreeGrafter"/>
</dbReference>
<feature type="region of interest" description="Disordered" evidence="1">
    <location>
        <begin position="1"/>
        <end position="21"/>
    </location>
</feature>
<dbReference type="Proteomes" id="UP000217154">
    <property type="component" value="Chromosome"/>
</dbReference>
<sequence length="338" mass="36745">MDVSQTHGATAPFPGVADTPRVPPAVARQAVQWWIELKSKSADRHRLSAWRDWRDADPVHEAAWQRIEAISGRLAEVPVPLVKAALAAAPASMQRRRSVQLLTAMVVAGGTVMAARQSTPWRAWTADHVSSVGEQRTVPLPDGGTVMLNTDSAINVRFDAERRVLQLVRGEILVTTAPDAQQRPFLVQTEAGSVRAIGTRFTVHQRDDDIGVGVLQGAVELRPADVPATVRTLQAGEATRFTRTGVQAAVPLDDNASAWSDGMLVASHMRLDDFLAELGRYRRGRLGCDPAIAGLQVSGAYPLADIDRVLASLTSALPVEVHTYTRFWVTVRPRARRG</sequence>
<dbReference type="Pfam" id="PF16220">
    <property type="entry name" value="DUF4880"/>
    <property type="match status" value="1"/>
</dbReference>
<protein>
    <submittedName>
        <fullName evidence="4">Iron dicitrate transport regulator FecR</fullName>
    </submittedName>
</protein>
<dbReference type="EMBL" id="CP023284">
    <property type="protein sequence ID" value="ATA52487.1"/>
    <property type="molecule type" value="Genomic_DNA"/>
</dbReference>
<feature type="domain" description="FecR N-terminal" evidence="3">
    <location>
        <begin position="28"/>
        <end position="69"/>
    </location>
</feature>
<dbReference type="PANTHER" id="PTHR30273:SF2">
    <property type="entry name" value="PROTEIN FECR"/>
    <property type="match status" value="1"/>
</dbReference>
<reference evidence="4 5" key="1">
    <citation type="submission" date="2017-09" db="EMBL/GenBank/DDBJ databases">
        <title>The diverse metabolic capabilities of V. boronicumulans make it an excellent choice for continued studies on novel biodegradation.</title>
        <authorList>
            <person name="Sun S."/>
        </authorList>
    </citation>
    <scope>NUCLEOTIDE SEQUENCE [LARGE SCALE GENOMIC DNA]</scope>
    <source>
        <strain evidence="4 5">J1</strain>
    </source>
</reference>
<name>A0A250DDP3_9BURK</name>
<evidence type="ECO:0000259" key="3">
    <source>
        <dbReference type="Pfam" id="PF16220"/>
    </source>
</evidence>
<dbReference type="InterPro" id="IPR006860">
    <property type="entry name" value="FecR"/>
</dbReference>
<evidence type="ECO:0000259" key="2">
    <source>
        <dbReference type="Pfam" id="PF04773"/>
    </source>
</evidence>
<dbReference type="RefSeq" id="WP_095743543.1">
    <property type="nucleotide sequence ID" value="NZ_CP023284.1"/>
</dbReference>
<dbReference type="Pfam" id="PF04773">
    <property type="entry name" value="FecR"/>
    <property type="match status" value="1"/>
</dbReference>
<dbReference type="InterPro" id="IPR032623">
    <property type="entry name" value="FecR_N"/>
</dbReference>
<dbReference type="InterPro" id="IPR012373">
    <property type="entry name" value="Ferrdict_sens_TM"/>
</dbReference>
<evidence type="ECO:0000313" key="5">
    <source>
        <dbReference type="Proteomes" id="UP000217154"/>
    </source>
</evidence>
<gene>
    <name evidence="4" type="ORF">CKY39_04085</name>
</gene>
<dbReference type="KEGG" id="vbo:CKY39_04085"/>
<feature type="domain" description="FecR protein" evidence="2">
    <location>
        <begin position="129"/>
        <end position="220"/>
    </location>
</feature>
<dbReference type="Gene3D" id="2.60.120.1440">
    <property type="match status" value="1"/>
</dbReference>
<proteinExistence type="predicted"/>
<evidence type="ECO:0000313" key="4">
    <source>
        <dbReference type="EMBL" id="ATA52487.1"/>
    </source>
</evidence>
<organism evidence="4 5">
    <name type="scientific">Variovorax boronicumulans</name>
    <dbReference type="NCBI Taxonomy" id="436515"/>
    <lineage>
        <taxon>Bacteria</taxon>
        <taxon>Pseudomonadati</taxon>
        <taxon>Pseudomonadota</taxon>
        <taxon>Betaproteobacteria</taxon>
        <taxon>Burkholderiales</taxon>
        <taxon>Comamonadaceae</taxon>
        <taxon>Variovorax</taxon>
    </lineage>
</organism>
<dbReference type="PANTHER" id="PTHR30273">
    <property type="entry name" value="PERIPLASMIC SIGNAL SENSOR AND SIGMA FACTOR ACTIVATOR FECR-RELATED"/>
    <property type="match status" value="1"/>
</dbReference>
<accession>A0A250DDP3</accession>
<dbReference type="AlphaFoldDB" id="A0A250DDP3"/>
<dbReference type="PIRSF" id="PIRSF018266">
    <property type="entry name" value="FecR"/>
    <property type="match status" value="1"/>
</dbReference>